<organism evidence="3 4">
    <name type="scientific">Flavobacterium cheonanense</name>
    <dbReference type="NCBI Taxonomy" id="706183"/>
    <lineage>
        <taxon>Bacteria</taxon>
        <taxon>Pseudomonadati</taxon>
        <taxon>Bacteroidota</taxon>
        <taxon>Flavobacteriia</taxon>
        <taxon>Flavobacteriales</taxon>
        <taxon>Flavobacteriaceae</taxon>
        <taxon>Flavobacterium</taxon>
    </lineage>
</organism>
<dbReference type="InterPro" id="IPR021309">
    <property type="entry name" value="YgaP-like_TM"/>
</dbReference>
<keyword evidence="1" id="KW-0472">Membrane</keyword>
<evidence type="ECO:0000256" key="1">
    <source>
        <dbReference type="SAM" id="Phobius"/>
    </source>
</evidence>
<evidence type="ECO:0000313" key="3">
    <source>
        <dbReference type="EMBL" id="GAA4079847.1"/>
    </source>
</evidence>
<evidence type="ECO:0000313" key="4">
    <source>
        <dbReference type="Proteomes" id="UP001500367"/>
    </source>
</evidence>
<dbReference type="Proteomes" id="UP001500367">
    <property type="component" value="Unassembled WGS sequence"/>
</dbReference>
<accession>A0ABP7W2T5</accession>
<dbReference type="EMBL" id="BAABCT010000010">
    <property type="protein sequence ID" value="GAA4079847.1"/>
    <property type="molecule type" value="Genomic_DNA"/>
</dbReference>
<feature type="transmembrane region" description="Helical" evidence="1">
    <location>
        <begin position="35"/>
        <end position="59"/>
    </location>
</feature>
<comment type="caution">
    <text evidence="3">The sequence shown here is derived from an EMBL/GenBank/DDBJ whole genome shotgun (WGS) entry which is preliminary data.</text>
</comment>
<keyword evidence="4" id="KW-1185">Reference proteome</keyword>
<dbReference type="RefSeq" id="WP_344817233.1">
    <property type="nucleotide sequence ID" value="NZ_BAABCT010000010.1"/>
</dbReference>
<reference evidence="4" key="1">
    <citation type="journal article" date="2019" name="Int. J. Syst. Evol. Microbiol.">
        <title>The Global Catalogue of Microorganisms (GCM) 10K type strain sequencing project: providing services to taxonomists for standard genome sequencing and annotation.</title>
        <authorList>
            <consortium name="The Broad Institute Genomics Platform"/>
            <consortium name="The Broad Institute Genome Sequencing Center for Infectious Disease"/>
            <person name="Wu L."/>
            <person name="Ma J."/>
        </authorList>
    </citation>
    <scope>NUCLEOTIDE SEQUENCE [LARGE SCALE GENOMIC DNA]</scope>
    <source>
        <strain evidence="4">JCM 17069</strain>
    </source>
</reference>
<feature type="domain" description="Inner membrane protein YgaP-like transmembrane" evidence="2">
    <location>
        <begin position="1"/>
        <end position="66"/>
    </location>
</feature>
<sequence length="68" mass="7166">MKKNMGTADKIIRLIVAAVLAFLFYNGTITGTLGIVAVVVAAVFALTSLVSFCPLYTLLGINTCSVKK</sequence>
<feature type="transmembrane region" description="Helical" evidence="1">
    <location>
        <begin position="12"/>
        <end position="29"/>
    </location>
</feature>
<keyword evidence="1" id="KW-1133">Transmembrane helix</keyword>
<keyword evidence="1" id="KW-0812">Transmembrane</keyword>
<evidence type="ECO:0000259" key="2">
    <source>
        <dbReference type="Pfam" id="PF11127"/>
    </source>
</evidence>
<protein>
    <recommendedName>
        <fullName evidence="2">Inner membrane protein YgaP-like transmembrane domain-containing protein</fullName>
    </recommendedName>
</protein>
<proteinExistence type="predicted"/>
<name>A0ABP7W2T5_9FLAO</name>
<dbReference type="Pfam" id="PF11127">
    <property type="entry name" value="YgaP-like_TM"/>
    <property type="match status" value="1"/>
</dbReference>
<gene>
    <name evidence="3" type="ORF">GCM10022389_27400</name>
</gene>